<organism evidence="4 5">
    <name type="scientific">Saitozyma podzolica</name>
    <dbReference type="NCBI Taxonomy" id="1890683"/>
    <lineage>
        <taxon>Eukaryota</taxon>
        <taxon>Fungi</taxon>
        <taxon>Dikarya</taxon>
        <taxon>Basidiomycota</taxon>
        <taxon>Agaricomycotina</taxon>
        <taxon>Tremellomycetes</taxon>
        <taxon>Tremellales</taxon>
        <taxon>Trimorphomycetaceae</taxon>
        <taxon>Saitozyma</taxon>
    </lineage>
</organism>
<sequence>MRGVNIGGWLVLEPWITPSMFESKPGWVVDEWTYGEYMATQNNTMGEITAHWNSWFEYGEMQSNIAAVGLNTIRVQIGCAYDYLKLAVNWAQQLNLK</sequence>
<name>A0A427YHE5_9TREE</name>
<keyword evidence="5" id="KW-1185">Reference proteome</keyword>
<proteinExistence type="inferred from homology"/>
<dbReference type="GO" id="GO:0009251">
    <property type="term" value="P:glucan catabolic process"/>
    <property type="evidence" value="ECO:0007669"/>
    <property type="project" value="TreeGrafter"/>
</dbReference>
<feature type="non-terminal residue" evidence="4">
    <location>
        <position position="97"/>
    </location>
</feature>
<dbReference type="STRING" id="1890683.A0A427YHE5"/>
<dbReference type="Gene3D" id="3.20.20.80">
    <property type="entry name" value="Glycosidases"/>
    <property type="match status" value="1"/>
</dbReference>
<evidence type="ECO:0000256" key="3">
    <source>
        <dbReference type="ARBA" id="ARBA00023295"/>
    </source>
</evidence>
<dbReference type="AlphaFoldDB" id="A0A427YHE5"/>
<dbReference type="GO" id="GO:0009986">
    <property type="term" value="C:cell surface"/>
    <property type="evidence" value="ECO:0007669"/>
    <property type="project" value="TreeGrafter"/>
</dbReference>
<evidence type="ECO:0000313" key="5">
    <source>
        <dbReference type="Proteomes" id="UP000279259"/>
    </source>
</evidence>
<dbReference type="GO" id="GO:0008422">
    <property type="term" value="F:beta-glucosidase activity"/>
    <property type="evidence" value="ECO:0007669"/>
    <property type="project" value="TreeGrafter"/>
</dbReference>
<dbReference type="PANTHER" id="PTHR31297:SF42">
    <property type="entry name" value="GLYCOSIDE HYDROLASE FAMILY 5 DOMAIN-CONTAINING PROTEIN"/>
    <property type="match status" value="1"/>
</dbReference>
<dbReference type="InterPro" id="IPR050386">
    <property type="entry name" value="Glycosyl_hydrolase_5"/>
</dbReference>
<dbReference type="OrthoDB" id="62120at2759"/>
<dbReference type="InterPro" id="IPR017853">
    <property type="entry name" value="GH"/>
</dbReference>
<dbReference type="EMBL" id="RSCD01000011">
    <property type="protein sequence ID" value="RSH90354.1"/>
    <property type="molecule type" value="Genomic_DNA"/>
</dbReference>
<comment type="caution">
    <text evidence="4">The sequence shown here is derived from an EMBL/GenBank/DDBJ whole genome shotgun (WGS) entry which is preliminary data.</text>
</comment>
<dbReference type="PANTHER" id="PTHR31297">
    <property type="entry name" value="GLUCAN ENDO-1,6-BETA-GLUCOSIDASE B"/>
    <property type="match status" value="1"/>
</dbReference>
<protein>
    <submittedName>
        <fullName evidence="4">Uncharacterized protein</fullName>
    </submittedName>
</protein>
<dbReference type="SUPFAM" id="SSF51445">
    <property type="entry name" value="(Trans)glycosidases"/>
    <property type="match status" value="1"/>
</dbReference>
<evidence type="ECO:0000256" key="1">
    <source>
        <dbReference type="ARBA" id="ARBA00005641"/>
    </source>
</evidence>
<comment type="similarity">
    <text evidence="1">Belongs to the glycosyl hydrolase 5 (cellulase A) family.</text>
</comment>
<reference evidence="4 5" key="1">
    <citation type="submission" date="2018-11" db="EMBL/GenBank/DDBJ databases">
        <title>Genome sequence of Saitozyma podzolica DSM 27192.</title>
        <authorList>
            <person name="Aliyu H."/>
            <person name="Gorte O."/>
            <person name="Ochsenreither K."/>
        </authorList>
    </citation>
    <scope>NUCLEOTIDE SEQUENCE [LARGE SCALE GENOMIC DNA]</scope>
    <source>
        <strain evidence="4 5">DSM 27192</strain>
    </source>
</reference>
<gene>
    <name evidence="4" type="ORF">EHS25_001688</name>
</gene>
<accession>A0A427YHE5</accession>
<evidence type="ECO:0000313" key="4">
    <source>
        <dbReference type="EMBL" id="RSH90354.1"/>
    </source>
</evidence>
<evidence type="ECO:0000256" key="2">
    <source>
        <dbReference type="ARBA" id="ARBA00022801"/>
    </source>
</evidence>
<keyword evidence="2" id="KW-0378">Hydrolase</keyword>
<dbReference type="GO" id="GO:0005576">
    <property type="term" value="C:extracellular region"/>
    <property type="evidence" value="ECO:0007669"/>
    <property type="project" value="TreeGrafter"/>
</dbReference>
<dbReference type="Proteomes" id="UP000279259">
    <property type="component" value="Unassembled WGS sequence"/>
</dbReference>
<keyword evidence="3" id="KW-0326">Glycosidase</keyword>